<evidence type="ECO:0000259" key="9">
    <source>
        <dbReference type="PROSITE" id="PS51330"/>
    </source>
</evidence>
<keyword evidence="4 8" id="KW-0554">One-carbon metabolism</keyword>
<protein>
    <recommendedName>
        <fullName evidence="3 8">Dihydrofolate reductase</fullName>
        <ecNumber evidence="3 8">1.5.1.3</ecNumber>
    </recommendedName>
</protein>
<evidence type="ECO:0000313" key="11">
    <source>
        <dbReference type="Proteomes" id="UP000001036"/>
    </source>
</evidence>
<dbReference type="GO" id="GO:0005829">
    <property type="term" value="C:cytosol"/>
    <property type="evidence" value="ECO:0007669"/>
    <property type="project" value="TreeGrafter"/>
</dbReference>
<dbReference type="FunFam" id="3.40.430.10:FF:000001">
    <property type="entry name" value="Dihydrofolate reductase"/>
    <property type="match status" value="1"/>
</dbReference>
<dbReference type="GO" id="GO:0006730">
    <property type="term" value="P:one-carbon metabolic process"/>
    <property type="evidence" value="ECO:0007669"/>
    <property type="project" value="UniProtKB-KW"/>
</dbReference>
<dbReference type="eggNOG" id="COG0262">
    <property type="taxonomic scope" value="Bacteria"/>
</dbReference>
<dbReference type="Proteomes" id="UP000001036">
    <property type="component" value="Chromosome"/>
</dbReference>
<reference evidence="10 11" key="1">
    <citation type="journal article" date="2008" name="J. Bacteriol.">
        <title>Insights into plant cell wall degradation from the genome sequence of the soil bacterium Cellvibrio japonicus.</title>
        <authorList>
            <person name="Deboy R.T."/>
            <person name="Mongodin E.F."/>
            <person name="Fouts D.E."/>
            <person name="Tailford L.E."/>
            <person name="Khouri H."/>
            <person name="Emerson J.B."/>
            <person name="Mohamoud Y."/>
            <person name="Watkins K."/>
            <person name="Henrissat B."/>
            <person name="Gilbert H.J."/>
            <person name="Nelson K.E."/>
        </authorList>
    </citation>
    <scope>NUCLEOTIDE SEQUENCE [LARGE SCALE GENOMIC DNA]</scope>
    <source>
        <strain evidence="10 11">Ueda107</strain>
    </source>
</reference>
<comment type="similarity">
    <text evidence="2 8">Belongs to the dihydrofolate reductase family.</text>
</comment>
<dbReference type="Gene3D" id="3.40.430.10">
    <property type="entry name" value="Dihydrofolate Reductase, subunit A"/>
    <property type="match status" value="1"/>
</dbReference>
<feature type="domain" description="DHFR" evidence="9">
    <location>
        <begin position="2"/>
        <end position="167"/>
    </location>
</feature>
<dbReference type="STRING" id="498211.CJA_0469"/>
<dbReference type="UniPathway" id="UPA00077">
    <property type="reaction ID" value="UER00158"/>
</dbReference>
<keyword evidence="5 8" id="KW-0521">NADP</keyword>
<dbReference type="EC" id="1.5.1.3" evidence="3 8"/>
<evidence type="ECO:0000256" key="1">
    <source>
        <dbReference type="ARBA" id="ARBA00004903"/>
    </source>
</evidence>
<dbReference type="OrthoDB" id="9804315at2"/>
<keyword evidence="11" id="KW-1185">Reference proteome</keyword>
<dbReference type="GO" id="GO:0046452">
    <property type="term" value="P:dihydrofolate metabolic process"/>
    <property type="evidence" value="ECO:0007669"/>
    <property type="project" value="TreeGrafter"/>
</dbReference>
<comment type="function">
    <text evidence="7 8">Key enzyme in folate metabolism. Catalyzes an essential reaction for de novo glycine and purine synthesis, and for DNA precursor synthesis.</text>
</comment>
<dbReference type="PROSITE" id="PS51330">
    <property type="entry name" value="DHFR_2"/>
    <property type="match status" value="1"/>
</dbReference>
<dbReference type="HOGENOM" id="CLU_043966_5_1_6"/>
<evidence type="ECO:0000256" key="3">
    <source>
        <dbReference type="ARBA" id="ARBA00012856"/>
    </source>
</evidence>
<evidence type="ECO:0000256" key="2">
    <source>
        <dbReference type="ARBA" id="ARBA00009539"/>
    </source>
</evidence>
<dbReference type="PANTHER" id="PTHR48069">
    <property type="entry name" value="DIHYDROFOLATE REDUCTASE"/>
    <property type="match status" value="1"/>
</dbReference>
<gene>
    <name evidence="10" type="primary">folA</name>
    <name evidence="10" type="ordered locus">CJA_0469</name>
</gene>
<comment type="pathway">
    <text evidence="1 8">Cofactor biosynthesis; tetrahydrofolate biosynthesis; 5,6,7,8-tetrahydrofolate from 7,8-dihydrofolate: step 1/1.</text>
</comment>
<keyword evidence="6 8" id="KW-0560">Oxidoreductase</keyword>
<evidence type="ECO:0000313" key="10">
    <source>
        <dbReference type="EMBL" id="ACE84710.1"/>
    </source>
</evidence>
<dbReference type="GO" id="GO:0046655">
    <property type="term" value="P:folic acid metabolic process"/>
    <property type="evidence" value="ECO:0007669"/>
    <property type="project" value="TreeGrafter"/>
</dbReference>
<dbReference type="GO" id="GO:0004146">
    <property type="term" value="F:dihydrofolate reductase activity"/>
    <property type="evidence" value="ECO:0007669"/>
    <property type="project" value="UniProtKB-EC"/>
</dbReference>
<dbReference type="AlphaFoldDB" id="B3PIV8"/>
<dbReference type="InterPro" id="IPR001796">
    <property type="entry name" value="DHFR_dom"/>
</dbReference>
<accession>B3PIV8</accession>
<dbReference type="Pfam" id="PF00186">
    <property type="entry name" value="DHFR_1"/>
    <property type="match status" value="1"/>
</dbReference>
<evidence type="ECO:0000256" key="7">
    <source>
        <dbReference type="ARBA" id="ARBA00025067"/>
    </source>
</evidence>
<dbReference type="CDD" id="cd00209">
    <property type="entry name" value="DHFR"/>
    <property type="match status" value="1"/>
</dbReference>
<dbReference type="InterPro" id="IPR012259">
    <property type="entry name" value="DHFR"/>
</dbReference>
<evidence type="ECO:0000256" key="6">
    <source>
        <dbReference type="ARBA" id="ARBA00023002"/>
    </source>
</evidence>
<dbReference type="SUPFAM" id="SSF53597">
    <property type="entry name" value="Dihydrofolate reductase-like"/>
    <property type="match status" value="1"/>
</dbReference>
<dbReference type="InterPro" id="IPR024072">
    <property type="entry name" value="DHFR-like_dom_sf"/>
</dbReference>
<name>B3PIV8_CELJU</name>
<dbReference type="PRINTS" id="PR00070">
    <property type="entry name" value="DHFR"/>
</dbReference>
<evidence type="ECO:0000256" key="8">
    <source>
        <dbReference type="PIRNR" id="PIRNR000194"/>
    </source>
</evidence>
<dbReference type="GO" id="GO:0070401">
    <property type="term" value="F:NADP+ binding"/>
    <property type="evidence" value="ECO:0007669"/>
    <property type="project" value="UniProtKB-ARBA"/>
</dbReference>
<dbReference type="GO" id="GO:0046654">
    <property type="term" value="P:tetrahydrofolate biosynthetic process"/>
    <property type="evidence" value="ECO:0007669"/>
    <property type="project" value="UniProtKB-UniPathway"/>
</dbReference>
<organism evidence="10 11">
    <name type="scientific">Cellvibrio japonicus (strain Ueda107)</name>
    <name type="common">Pseudomonas fluorescens subsp. cellulosa</name>
    <dbReference type="NCBI Taxonomy" id="498211"/>
    <lineage>
        <taxon>Bacteria</taxon>
        <taxon>Pseudomonadati</taxon>
        <taxon>Pseudomonadota</taxon>
        <taxon>Gammaproteobacteria</taxon>
        <taxon>Cellvibrionales</taxon>
        <taxon>Cellvibrionaceae</taxon>
        <taxon>Cellvibrio</taxon>
    </lineage>
</organism>
<dbReference type="RefSeq" id="WP_012486149.1">
    <property type="nucleotide sequence ID" value="NC_010995.1"/>
</dbReference>
<comment type="catalytic activity">
    <reaction evidence="8">
        <text>(6S)-5,6,7,8-tetrahydrofolate + NADP(+) = 7,8-dihydrofolate + NADPH + H(+)</text>
        <dbReference type="Rhea" id="RHEA:15009"/>
        <dbReference type="ChEBI" id="CHEBI:15378"/>
        <dbReference type="ChEBI" id="CHEBI:57451"/>
        <dbReference type="ChEBI" id="CHEBI:57453"/>
        <dbReference type="ChEBI" id="CHEBI:57783"/>
        <dbReference type="ChEBI" id="CHEBI:58349"/>
        <dbReference type="EC" id="1.5.1.3"/>
    </reaction>
</comment>
<sequence length="171" mass="18744">MQVALIVAAAANGIIGRDNQLPWHLPQDLKYFKATTMGKPVIMGRKTYESIGKPLPGRPNIVVTRNPLWRATEGVKLAGSLEEALAHAEELIADSPDLLPEAMVIGGAEIYRSALPLASRVYLTRVDVQVDGDAFFPVLDEGEWQLASSRDGEKNAALPHRFLVYDRLANK</sequence>
<dbReference type="KEGG" id="cja:CJA_0469"/>
<dbReference type="PIRSF" id="PIRSF000194">
    <property type="entry name" value="DHFR"/>
    <property type="match status" value="1"/>
</dbReference>
<dbReference type="EMBL" id="CP000934">
    <property type="protein sequence ID" value="ACE84710.1"/>
    <property type="molecule type" value="Genomic_DNA"/>
</dbReference>
<evidence type="ECO:0000256" key="4">
    <source>
        <dbReference type="ARBA" id="ARBA00022563"/>
    </source>
</evidence>
<dbReference type="PANTHER" id="PTHR48069:SF3">
    <property type="entry name" value="DIHYDROFOLATE REDUCTASE"/>
    <property type="match status" value="1"/>
</dbReference>
<evidence type="ECO:0000256" key="5">
    <source>
        <dbReference type="ARBA" id="ARBA00022857"/>
    </source>
</evidence>
<proteinExistence type="inferred from homology"/>